<evidence type="ECO:0000313" key="5">
    <source>
        <dbReference type="Proteomes" id="UP000663400"/>
    </source>
</evidence>
<feature type="domain" description="N-acetyltransferase" evidence="3">
    <location>
        <begin position="1"/>
        <end position="128"/>
    </location>
</feature>
<evidence type="ECO:0000259" key="3">
    <source>
        <dbReference type="PROSITE" id="PS51186"/>
    </source>
</evidence>
<dbReference type="SUPFAM" id="SSF55729">
    <property type="entry name" value="Acyl-CoA N-acyltransferases (Nat)"/>
    <property type="match status" value="1"/>
</dbReference>
<organism evidence="4 5">
    <name type="scientific">Lysobacter arenosi</name>
    <dbReference type="NCBI Taxonomy" id="2795387"/>
    <lineage>
        <taxon>Bacteria</taxon>
        <taxon>Pseudomonadati</taxon>
        <taxon>Pseudomonadota</taxon>
        <taxon>Gammaproteobacteria</taxon>
        <taxon>Lysobacterales</taxon>
        <taxon>Lysobacteraceae</taxon>
        <taxon>Lysobacter</taxon>
    </lineage>
</organism>
<name>A0ABX7RH93_9GAMM</name>
<dbReference type="SUPFAM" id="SSF56024">
    <property type="entry name" value="Phospholipase D/nuclease"/>
    <property type="match status" value="1"/>
</dbReference>
<dbReference type="Pfam" id="PF25559">
    <property type="entry name" value="DUF7931"/>
    <property type="match status" value="1"/>
</dbReference>
<keyword evidence="1" id="KW-0808">Transferase</keyword>
<protein>
    <submittedName>
        <fullName evidence="4">GNAT family N-acetyltransferase</fullName>
    </submittedName>
</protein>
<accession>A0ABX7RH93</accession>
<dbReference type="Gene3D" id="3.40.630.30">
    <property type="match status" value="1"/>
</dbReference>
<dbReference type="Pfam" id="PF13673">
    <property type="entry name" value="Acetyltransf_10"/>
    <property type="match status" value="1"/>
</dbReference>
<dbReference type="InterPro" id="IPR050832">
    <property type="entry name" value="Bact_Acetyltransf"/>
</dbReference>
<dbReference type="InterPro" id="IPR000182">
    <property type="entry name" value="GNAT_dom"/>
</dbReference>
<dbReference type="InterPro" id="IPR016181">
    <property type="entry name" value="Acyl_CoA_acyltransferase"/>
</dbReference>
<dbReference type="InterPro" id="IPR057691">
    <property type="entry name" value="DUF7931"/>
</dbReference>
<reference evidence="4 5" key="1">
    <citation type="submission" date="2021-02" db="EMBL/GenBank/DDBJ databases">
        <title>Lysobacter arenosi sp. nov., isolated from soil of gangwondo yeongwol, south Korea.</title>
        <authorList>
            <person name="Kim K.R."/>
            <person name="Kim K.H."/>
            <person name="Jeon C.O."/>
        </authorList>
    </citation>
    <scope>NUCLEOTIDE SEQUENCE [LARGE SCALE GENOMIC DNA]</scope>
    <source>
        <strain evidence="4 5">R7</strain>
    </source>
</reference>
<dbReference type="PROSITE" id="PS51186">
    <property type="entry name" value="GNAT"/>
    <property type="match status" value="1"/>
</dbReference>
<gene>
    <name evidence="4" type="ORF">HIV01_003850</name>
</gene>
<keyword evidence="5" id="KW-1185">Reference proteome</keyword>
<sequence>MAELRVVRDAVFVQEQGVPVEIERDALDPLCVHVLARDGEGEPIGTGRLTPDHRIGRMAVLPSWRGRGVGEALLRALLAQARQLRWPIVSLHAQVPAIVFYARQGFLPYGDRFVEAGLDHQSMRLALDTVNAVERRDAGIAATVGVIANARRRLCIYSRELDPGLFDQPEVLAELRRFAVAGGEVRILLQDPAAPQRAIAPLLGLAQRLTSAFGLRAIEEPVDRDYPGAYVANDDGGWYYRPLGHRFDGETRLDDPARGRQLRAHFDPVWERARPCSEYRSLGL</sequence>
<dbReference type="Proteomes" id="UP000663400">
    <property type="component" value="Chromosome"/>
</dbReference>
<dbReference type="PANTHER" id="PTHR43877:SF1">
    <property type="entry name" value="ACETYLTRANSFERASE"/>
    <property type="match status" value="1"/>
</dbReference>
<keyword evidence="2" id="KW-0012">Acyltransferase</keyword>
<dbReference type="EMBL" id="CP071517">
    <property type="protein sequence ID" value="QSX76686.1"/>
    <property type="molecule type" value="Genomic_DNA"/>
</dbReference>
<evidence type="ECO:0000313" key="4">
    <source>
        <dbReference type="EMBL" id="QSX76686.1"/>
    </source>
</evidence>
<evidence type="ECO:0000256" key="1">
    <source>
        <dbReference type="ARBA" id="ARBA00022679"/>
    </source>
</evidence>
<dbReference type="CDD" id="cd04301">
    <property type="entry name" value="NAT_SF"/>
    <property type="match status" value="1"/>
</dbReference>
<dbReference type="PANTHER" id="PTHR43877">
    <property type="entry name" value="AMINOALKYLPHOSPHONATE N-ACETYLTRANSFERASE-RELATED-RELATED"/>
    <property type="match status" value="1"/>
</dbReference>
<evidence type="ECO:0000256" key="2">
    <source>
        <dbReference type="ARBA" id="ARBA00023315"/>
    </source>
</evidence>
<proteinExistence type="predicted"/>